<dbReference type="InterPro" id="IPR013912">
    <property type="entry name" value="Adenylate_cyclase-assoc_CAP_C"/>
</dbReference>
<organism evidence="6 7">
    <name type="scientific">Rhynchospora pubera</name>
    <dbReference type="NCBI Taxonomy" id="906938"/>
    <lineage>
        <taxon>Eukaryota</taxon>
        <taxon>Viridiplantae</taxon>
        <taxon>Streptophyta</taxon>
        <taxon>Embryophyta</taxon>
        <taxon>Tracheophyta</taxon>
        <taxon>Spermatophyta</taxon>
        <taxon>Magnoliopsida</taxon>
        <taxon>Liliopsida</taxon>
        <taxon>Poales</taxon>
        <taxon>Cyperaceae</taxon>
        <taxon>Cyperoideae</taxon>
        <taxon>Rhynchosporeae</taxon>
        <taxon>Rhynchospora</taxon>
    </lineage>
</organism>
<dbReference type="PANTHER" id="PTHR10652:SF0">
    <property type="entry name" value="ADENYLYL CYCLASE-ASSOCIATED PROTEIN"/>
    <property type="match status" value="1"/>
</dbReference>
<proteinExistence type="inferred from homology"/>
<dbReference type="InterPro" id="IPR016098">
    <property type="entry name" value="CAP/MinC_C"/>
</dbReference>
<dbReference type="InterPro" id="IPR006599">
    <property type="entry name" value="CARP_motif"/>
</dbReference>
<dbReference type="GO" id="GO:0008179">
    <property type="term" value="F:adenylate cyclase binding"/>
    <property type="evidence" value="ECO:0007669"/>
    <property type="project" value="TreeGrafter"/>
</dbReference>
<dbReference type="InterPro" id="IPR013992">
    <property type="entry name" value="Adenylate_cyclase-assoc_CAP_N"/>
</dbReference>
<keyword evidence="4" id="KW-1133">Transmembrane helix</keyword>
<keyword evidence="7" id="KW-1185">Reference proteome</keyword>
<dbReference type="InterPro" id="IPR018106">
    <property type="entry name" value="CAP_CS_N"/>
</dbReference>
<evidence type="ECO:0000313" key="7">
    <source>
        <dbReference type="Proteomes" id="UP001140206"/>
    </source>
</evidence>
<dbReference type="Pfam" id="PF01213">
    <property type="entry name" value="CAP_N-CM"/>
    <property type="match status" value="1"/>
</dbReference>
<dbReference type="InterPro" id="IPR053950">
    <property type="entry name" value="CAP_N"/>
</dbReference>
<feature type="domain" description="C-CAP/cofactor C-like" evidence="5">
    <location>
        <begin position="331"/>
        <end position="469"/>
    </location>
</feature>
<protein>
    <recommendedName>
        <fullName evidence="2">Adenylyl cyclase-associated protein</fullName>
    </recommendedName>
</protein>
<evidence type="ECO:0000256" key="3">
    <source>
        <dbReference type="SAM" id="MobiDB-lite"/>
    </source>
</evidence>
<dbReference type="Pfam" id="PF21938">
    <property type="entry name" value="CAP_N"/>
    <property type="match status" value="1"/>
</dbReference>
<dbReference type="InterPro" id="IPR017901">
    <property type="entry name" value="C-CAP_CF_C-like"/>
</dbReference>
<dbReference type="InterPro" id="IPR036222">
    <property type="entry name" value="CAP_N_sf"/>
</dbReference>
<dbReference type="FunFam" id="2.160.20.70:FF:000006">
    <property type="entry name" value="Adenylyl cyclase-associated protein"/>
    <property type="match status" value="1"/>
</dbReference>
<dbReference type="AlphaFoldDB" id="A0AAV8D8H2"/>
<dbReference type="GO" id="GO:0005737">
    <property type="term" value="C:cytoplasm"/>
    <property type="evidence" value="ECO:0007669"/>
    <property type="project" value="TreeGrafter"/>
</dbReference>
<accession>A0AAV8D8H2</accession>
<comment type="caution">
    <text evidence="6">The sequence shown here is derived from an EMBL/GenBank/DDBJ whole genome shotgun (WGS) entry which is preliminary data.</text>
</comment>
<evidence type="ECO:0000313" key="6">
    <source>
        <dbReference type="EMBL" id="KAJ4762632.1"/>
    </source>
</evidence>
<sequence length="575" mass="62789">MEKALVERLEAAVARLEEAIASGSISASERALDGDLPAAATDPAILAFDELVEGPLGRVVAAAEKIGGKVLETTKVLEEAFGVEKSLLIKAKQSQKPDIAGLQEFVKPLNDVLTKAQALTEGRKPEYFNHLKTTADSLSALAWIAFLGKDCGMSFPTAHVEECWQMAEFYNNKVLVEYRNSNPDHVEWSKALKELYVPNLRDYVKKNYPLGPVWGPAGAAGPKAPAPTPATPPVATASASAPKAPAARSPAPPPLPPKSLFEGETSTSSSKPKQGMSAVFQEINSGKPVTSGLRKVTDDMKTKNRTDRTGVVSAPEKSPPRGGAFSFKTGPPKMELQMGRKWVIENQVGKKELVIDDCDSKQSVYAYGCKDSVLQVKGKVNNITLDKCTKTGILFTDVVAAFEIVNCNGVEVQCQGSAPTIAIDNTSGCQLYLGKDALGASITTAKSSEVNILVLGSEPDGDWYILLNSFCSILCRYRCNTHCQNSFCIRSRMDSLLPRLLPILLGEIFFSFVCILFPPMFFLFFFFLFFSLFFWAIDRASHFYQETPTVQSYYRCSEKKEAVNGVFMYLPLVSF</sequence>
<keyword evidence="4" id="KW-0472">Membrane</keyword>
<dbReference type="PANTHER" id="PTHR10652">
    <property type="entry name" value="ADENYLYL CYCLASE-ASSOCIATED PROTEIN"/>
    <property type="match status" value="1"/>
</dbReference>
<feature type="compositionally biased region" description="Low complexity" evidence="3">
    <location>
        <begin position="233"/>
        <end position="249"/>
    </location>
</feature>
<dbReference type="EMBL" id="JAMFTS010000004">
    <property type="protein sequence ID" value="KAJ4762632.1"/>
    <property type="molecule type" value="Genomic_DNA"/>
</dbReference>
<comment type="similarity">
    <text evidence="1 2">Belongs to the CAP family.</text>
</comment>
<name>A0AAV8D8H2_9POAL</name>
<keyword evidence="4" id="KW-0812">Transmembrane</keyword>
<dbReference type="Proteomes" id="UP001140206">
    <property type="component" value="Chromosome 4"/>
</dbReference>
<evidence type="ECO:0000259" key="5">
    <source>
        <dbReference type="PROSITE" id="PS51329"/>
    </source>
</evidence>
<dbReference type="Gene3D" id="2.160.20.70">
    <property type="match status" value="1"/>
</dbReference>
<dbReference type="InterPro" id="IPR001837">
    <property type="entry name" value="Adenylate_cyclase-assoc_CAP"/>
</dbReference>
<reference evidence="6" key="1">
    <citation type="submission" date="2022-08" db="EMBL/GenBank/DDBJ databases">
        <authorList>
            <person name="Marques A."/>
        </authorList>
    </citation>
    <scope>NUCLEOTIDE SEQUENCE</scope>
    <source>
        <strain evidence="6">RhyPub2mFocal</strain>
        <tissue evidence="6">Leaves</tissue>
    </source>
</reference>
<evidence type="ECO:0000256" key="2">
    <source>
        <dbReference type="RuleBase" id="RU000647"/>
    </source>
</evidence>
<dbReference type="InterPro" id="IPR036223">
    <property type="entry name" value="CAP_C_sf"/>
</dbReference>
<dbReference type="GO" id="GO:0019933">
    <property type="term" value="P:cAMP-mediated signaling"/>
    <property type="evidence" value="ECO:0007669"/>
    <property type="project" value="TreeGrafter"/>
</dbReference>
<feature type="transmembrane region" description="Helical" evidence="4">
    <location>
        <begin position="508"/>
        <end position="535"/>
    </location>
</feature>
<dbReference type="SMART" id="SM00673">
    <property type="entry name" value="CARP"/>
    <property type="match status" value="2"/>
</dbReference>
<dbReference type="GO" id="GO:0003779">
    <property type="term" value="F:actin binding"/>
    <property type="evidence" value="ECO:0007669"/>
    <property type="project" value="InterPro"/>
</dbReference>
<dbReference type="GO" id="GO:0007015">
    <property type="term" value="P:actin filament organization"/>
    <property type="evidence" value="ECO:0007669"/>
    <property type="project" value="TreeGrafter"/>
</dbReference>
<dbReference type="SUPFAM" id="SSF69340">
    <property type="entry name" value="C-terminal domain of adenylylcyclase associated protein"/>
    <property type="match status" value="1"/>
</dbReference>
<dbReference type="Pfam" id="PF08603">
    <property type="entry name" value="CAP_C"/>
    <property type="match status" value="1"/>
</dbReference>
<evidence type="ECO:0000256" key="1">
    <source>
        <dbReference type="ARBA" id="ARBA00007659"/>
    </source>
</evidence>
<gene>
    <name evidence="6" type="ORF">LUZ62_073007</name>
</gene>
<dbReference type="PROSITE" id="PS51329">
    <property type="entry name" value="C_CAP_COFACTOR_C"/>
    <property type="match status" value="1"/>
</dbReference>
<dbReference type="SUPFAM" id="SSF101278">
    <property type="entry name" value="N-terminal domain of adenylylcyclase associated protein, CAP"/>
    <property type="match status" value="1"/>
</dbReference>
<dbReference type="Gene3D" id="1.25.40.330">
    <property type="entry name" value="Adenylate cyclase-associated CAP, N-terminal domain"/>
    <property type="match status" value="1"/>
</dbReference>
<dbReference type="PROSITE" id="PS01088">
    <property type="entry name" value="CAP_1"/>
    <property type="match status" value="1"/>
</dbReference>
<dbReference type="FunFam" id="1.25.40.330:FF:000001">
    <property type="entry name" value="Adenylyl cyclase-associated protein"/>
    <property type="match status" value="1"/>
</dbReference>
<feature type="region of interest" description="Disordered" evidence="3">
    <location>
        <begin position="300"/>
        <end position="331"/>
    </location>
</feature>
<feature type="region of interest" description="Disordered" evidence="3">
    <location>
        <begin position="219"/>
        <end position="275"/>
    </location>
</feature>
<evidence type="ECO:0000256" key="4">
    <source>
        <dbReference type="SAM" id="Phobius"/>
    </source>
</evidence>